<accession>A0A1H7KV66</accession>
<dbReference type="Proteomes" id="UP000199283">
    <property type="component" value="Unassembled WGS sequence"/>
</dbReference>
<evidence type="ECO:0000313" key="1">
    <source>
        <dbReference type="EMBL" id="SEK90642.1"/>
    </source>
</evidence>
<gene>
    <name evidence="1" type="ORF">SAMN04488526_1519</name>
</gene>
<sequence>MMTSPNCKRQEGAVTRIASVRFHFISADLLRDLRAMSRY</sequence>
<proteinExistence type="predicted"/>
<reference evidence="1 2" key="1">
    <citation type="submission" date="2016-10" db="EMBL/GenBank/DDBJ databases">
        <authorList>
            <person name="de Groot N.N."/>
        </authorList>
    </citation>
    <scope>NUCLEOTIDE SEQUENCE [LARGE SCALE GENOMIC DNA]</scope>
    <source>
        <strain evidence="1 2">DSM 14858</strain>
    </source>
</reference>
<keyword evidence="2" id="KW-1185">Reference proteome</keyword>
<protein>
    <submittedName>
        <fullName evidence="1">Uncharacterized protein</fullName>
    </submittedName>
</protein>
<organism evidence="1 2">
    <name type="scientific">Jannaschia helgolandensis</name>
    <dbReference type="NCBI Taxonomy" id="188906"/>
    <lineage>
        <taxon>Bacteria</taxon>
        <taxon>Pseudomonadati</taxon>
        <taxon>Pseudomonadota</taxon>
        <taxon>Alphaproteobacteria</taxon>
        <taxon>Rhodobacterales</taxon>
        <taxon>Roseobacteraceae</taxon>
        <taxon>Jannaschia</taxon>
    </lineage>
</organism>
<dbReference type="EMBL" id="FNZQ01000002">
    <property type="protein sequence ID" value="SEK90642.1"/>
    <property type="molecule type" value="Genomic_DNA"/>
</dbReference>
<evidence type="ECO:0000313" key="2">
    <source>
        <dbReference type="Proteomes" id="UP000199283"/>
    </source>
</evidence>
<name>A0A1H7KV66_9RHOB</name>
<dbReference type="STRING" id="188906.SAMN04488526_1519"/>
<dbReference type="AlphaFoldDB" id="A0A1H7KV66"/>